<dbReference type="OrthoDB" id="69150at2759"/>
<evidence type="ECO:0008006" key="4">
    <source>
        <dbReference type="Google" id="ProtNLM"/>
    </source>
</evidence>
<name>A0A2R6RFB8_ACTCC</name>
<reference evidence="2 3" key="1">
    <citation type="submission" date="2017-07" db="EMBL/GenBank/DDBJ databases">
        <title>An improved, manually edited Actinidia chinensis var. chinensis (kiwifruit) genome highlights the challenges associated with draft genomes and gene prediction in plants.</title>
        <authorList>
            <person name="Pilkington S."/>
            <person name="Crowhurst R."/>
            <person name="Hilario E."/>
            <person name="Nardozza S."/>
            <person name="Fraser L."/>
            <person name="Peng Y."/>
            <person name="Gunaseelan K."/>
            <person name="Simpson R."/>
            <person name="Tahir J."/>
            <person name="Deroles S."/>
            <person name="Templeton K."/>
            <person name="Luo Z."/>
            <person name="Davy M."/>
            <person name="Cheng C."/>
            <person name="Mcneilage M."/>
            <person name="Scaglione D."/>
            <person name="Liu Y."/>
            <person name="Zhang Q."/>
            <person name="Datson P."/>
            <person name="De Silva N."/>
            <person name="Gardiner S."/>
            <person name="Bassett H."/>
            <person name="Chagne D."/>
            <person name="Mccallum J."/>
            <person name="Dzierzon H."/>
            <person name="Deng C."/>
            <person name="Wang Y.-Y."/>
            <person name="Barron N."/>
            <person name="Manako K."/>
            <person name="Bowen J."/>
            <person name="Foster T."/>
            <person name="Erridge Z."/>
            <person name="Tiffin H."/>
            <person name="Waite C."/>
            <person name="Davies K."/>
            <person name="Grierson E."/>
            <person name="Laing W."/>
            <person name="Kirk R."/>
            <person name="Chen X."/>
            <person name="Wood M."/>
            <person name="Montefiori M."/>
            <person name="Brummell D."/>
            <person name="Schwinn K."/>
            <person name="Catanach A."/>
            <person name="Fullerton C."/>
            <person name="Li D."/>
            <person name="Meiyalaghan S."/>
            <person name="Nieuwenhuizen N."/>
            <person name="Read N."/>
            <person name="Prakash R."/>
            <person name="Hunter D."/>
            <person name="Zhang H."/>
            <person name="Mckenzie M."/>
            <person name="Knabel M."/>
            <person name="Harris A."/>
            <person name="Allan A."/>
            <person name="Chen A."/>
            <person name="Janssen B."/>
            <person name="Plunkett B."/>
            <person name="Dwamena C."/>
            <person name="Voogd C."/>
            <person name="Leif D."/>
            <person name="Lafferty D."/>
            <person name="Souleyre E."/>
            <person name="Varkonyi-Gasic E."/>
            <person name="Gambi F."/>
            <person name="Hanley J."/>
            <person name="Yao J.-L."/>
            <person name="Cheung J."/>
            <person name="David K."/>
            <person name="Warren B."/>
            <person name="Marsh K."/>
            <person name="Snowden K."/>
            <person name="Lin-Wang K."/>
            <person name="Brian L."/>
            <person name="Martinez-Sanchez M."/>
            <person name="Wang M."/>
            <person name="Ileperuma N."/>
            <person name="Macnee N."/>
            <person name="Campin R."/>
            <person name="Mcatee P."/>
            <person name="Drummond R."/>
            <person name="Espley R."/>
            <person name="Ireland H."/>
            <person name="Wu R."/>
            <person name="Atkinson R."/>
            <person name="Karunairetnam S."/>
            <person name="Bulley S."/>
            <person name="Chunkath S."/>
            <person name="Hanley Z."/>
            <person name="Storey R."/>
            <person name="Thrimawithana A."/>
            <person name="Thomson S."/>
            <person name="David C."/>
            <person name="Testolin R."/>
        </authorList>
    </citation>
    <scope>NUCLEOTIDE SEQUENCE [LARGE SCALE GENOMIC DNA]</scope>
    <source>
        <strain evidence="3">cv. Red5</strain>
        <tissue evidence="2">Young leaf</tissue>
    </source>
</reference>
<organism evidence="2 3">
    <name type="scientific">Actinidia chinensis var. chinensis</name>
    <name type="common">Chinese soft-hair kiwi</name>
    <dbReference type="NCBI Taxonomy" id="1590841"/>
    <lineage>
        <taxon>Eukaryota</taxon>
        <taxon>Viridiplantae</taxon>
        <taxon>Streptophyta</taxon>
        <taxon>Embryophyta</taxon>
        <taxon>Tracheophyta</taxon>
        <taxon>Spermatophyta</taxon>
        <taxon>Magnoliopsida</taxon>
        <taxon>eudicotyledons</taxon>
        <taxon>Gunneridae</taxon>
        <taxon>Pentapetalae</taxon>
        <taxon>asterids</taxon>
        <taxon>Ericales</taxon>
        <taxon>Actinidiaceae</taxon>
        <taxon>Actinidia</taxon>
    </lineage>
</organism>
<dbReference type="PANTHER" id="PTHR37736">
    <property type="entry name" value="GLYCINE-RICH PROTEIN"/>
    <property type="match status" value="1"/>
</dbReference>
<proteinExistence type="predicted"/>
<reference evidence="3" key="2">
    <citation type="journal article" date="2018" name="BMC Genomics">
        <title>A manually annotated Actinidia chinensis var. chinensis (kiwifruit) genome highlights the challenges associated with draft genomes and gene prediction in plants.</title>
        <authorList>
            <person name="Pilkington S.M."/>
            <person name="Crowhurst R."/>
            <person name="Hilario E."/>
            <person name="Nardozza S."/>
            <person name="Fraser L."/>
            <person name="Peng Y."/>
            <person name="Gunaseelan K."/>
            <person name="Simpson R."/>
            <person name="Tahir J."/>
            <person name="Deroles S.C."/>
            <person name="Templeton K."/>
            <person name="Luo Z."/>
            <person name="Davy M."/>
            <person name="Cheng C."/>
            <person name="McNeilage M."/>
            <person name="Scaglione D."/>
            <person name="Liu Y."/>
            <person name="Zhang Q."/>
            <person name="Datson P."/>
            <person name="De Silva N."/>
            <person name="Gardiner S.E."/>
            <person name="Bassett H."/>
            <person name="Chagne D."/>
            <person name="McCallum J."/>
            <person name="Dzierzon H."/>
            <person name="Deng C."/>
            <person name="Wang Y.Y."/>
            <person name="Barron L."/>
            <person name="Manako K."/>
            <person name="Bowen J."/>
            <person name="Foster T.M."/>
            <person name="Erridge Z.A."/>
            <person name="Tiffin H."/>
            <person name="Waite C.N."/>
            <person name="Davies K.M."/>
            <person name="Grierson E.P."/>
            <person name="Laing W.A."/>
            <person name="Kirk R."/>
            <person name="Chen X."/>
            <person name="Wood M."/>
            <person name="Montefiori M."/>
            <person name="Brummell D.A."/>
            <person name="Schwinn K.E."/>
            <person name="Catanach A."/>
            <person name="Fullerton C."/>
            <person name="Li D."/>
            <person name="Meiyalaghan S."/>
            <person name="Nieuwenhuizen N."/>
            <person name="Read N."/>
            <person name="Prakash R."/>
            <person name="Hunter D."/>
            <person name="Zhang H."/>
            <person name="McKenzie M."/>
            <person name="Knabel M."/>
            <person name="Harris A."/>
            <person name="Allan A.C."/>
            <person name="Gleave A."/>
            <person name="Chen A."/>
            <person name="Janssen B.J."/>
            <person name="Plunkett B."/>
            <person name="Ampomah-Dwamena C."/>
            <person name="Voogd C."/>
            <person name="Leif D."/>
            <person name="Lafferty D."/>
            <person name="Souleyre E.J.F."/>
            <person name="Varkonyi-Gasic E."/>
            <person name="Gambi F."/>
            <person name="Hanley J."/>
            <person name="Yao J.L."/>
            <person name="Cheung J."/>
            <person name="David K.M."/>
            <person name="Warren B."/>
            <person name="Marsh K."/>
            <person name="Snowden K.C."/>
            <person name="Lin-Wang K."/>
            <person name="Brian L."/>
            <person name="Martinez-Sanchez M."/>
            <person name="Wang M."/>
            <person name="Ileperuma N."/>
            <person name="Macnee N."/>
            <person name="Campin R."/>
            <person name="McAtee P."/>
            <person name="Drummond R.S.M."/>
            <person name="Espley R.V."/>
            <person name="Ireland H.S."/>
            <person name="Wu R."/>
            <person name="Atkinson R.G."/>
            <person name="Karunairetnam S."/>
            <person name="Bulley S."/>
            <person name="Chunkath S."/>
            <person name="Hanley Z."/>
            <person name="Storey R."/>
            <person name="Thrimawithana A.H."/>
            <person name="Thomson S."/>
            <person name="David C."/>
            <person name="Testolin R."/>
            <person name="Huang H."/>
            <person name="Hellens R.P."/>
            <person name="Schaffer R.J."/>
        </authorList>
    </citation>
    <scope>NUCLEOTIDE SEQUENCE [LARGE SCALE GENOMIC DNA]</scope>
    <source>
        <strain evidence="3">cv. Red5</strain>
    </source>
</reference>
<gene>
    <name evidence="2" type="ORF">CEY00_Acc06296</name>
</gene>
<dbReference type="EMBL" id="NKQK01000006">
    <property type="protein sequence ID" value="PSS28698.1"/>
    <property type="molecule type" value="Genomic_DNA"/>
</dbReference>
<feature type="compositionally biased region" description="Basic and acidic residues" evidence="1">
    <location>
        <begin position="345"/>
        <end position="356"/>
    </location>
</feature>
<feature type="compositionally biased region" description="Gly residues" evidence="1">
    <location>
        <begin position="383"/>
        <end position="395"/>
    </location>
</feature>
<comment type="caution">
    <text evidence="2">The sequence shown here is derived from an EMBL/GenBank/DDBJ whole genome shotgun (WGS) entry which is preliminary data.</text>
</comment>
<feature type="compositionally biased region" description="Polar residues" evidence="1">
    <location>
        <begin position="325"/>
        <end position="334"/>
    </location>
</feature>
<protein>
    <recommendedName>
        <fullName evidence="4">Glycine-rich protein</fullName>
    </recommendedName>
</protein>
<feature type="compositionally biased region" description="Low complexity" evidence="1">
    <location>
        <begin position="396"/>
        <end position="418"/>
    </location>
</feature>
<evidence type="ECO:0000313" key="3">
    <source>
        <dbReference type="Proteomes" id="UP000241394"/>
    </source>
</evidence>
<feature type="region of interest" description="Disordered" evidence="1">
    <location>
        <begin position="290"/>
        <end position="452"/>
    </location>
</feature>
<evidence type="ECO:0000313" key="2">
    <source>
        <dbReference type="EMBL" id="PSS28698.1"/>
    </source>
</evidence>
<dbReference type="Proteomes" id="UP000241394">
    <property type="component" value="Chromosome LG6"/>
</dbReference>
<sequence>MAATAASDLTEGPVLNLITKRLRALRKKHNRIVQMEESVSQGKPLNKEQEEVLRTKPSVTAAIDELEKLRQPLAAAVADEISLAVQNHQVSGPPSLNAATASDSEQTVADTESKEDREYSIVEDLLNLLYFGTMFDVKSQNDFTSTMLTRTHERGCCLTYDYVTDDENADLLCETDLDLISMLGSLLISRPVDSSFSHRDALQRCIVHAKQWLVNSDQPINSDLSVTYAGLKAKLNKIMASDYFTTTPEMKATVEMAAAAVGNYAAFQVPVHGSMVPVSVPVLVEGSDEQYQQKDEDATNFEGNEAYDNQSSPVEEPHKGEFESENTTEIPSQTELDEQQTEGQNQRDVESKDNHYAPRRNFQNQRGGRGGEGGRRGYPNGRVGRGSSRGGGGYQNGRNQYYDQPGNYYPRNYHYNNRGRGGRGGGGGSSGDGNFYNNHSSGAEASYAPADS</sequence>
<feature type="region of interest" description="Disordered" evidence="1">
    <location>
        <begin position="93"/>
        <end position="114"/>
    </location>
</feature>
<dbReference type="STRING" id="1590841.A0A2R6RFB8"/>
<keyword evidence="3" id="KW-1185">Reference proteome</keyword>
<accession>A0A2R6RFB8</accession>
<dbReference type="InParanoid" id="A0A2R6RFB8"/>
<dbReference type="PANTHER" id="PTHR37736:SF1">
    <property type="entry name" value="GLYCINE-RICH PROTEIN"/>
    <property type="match status" value="1"/>
</dbReference>
<dbReference type="Gramene" id="PSS28698">
    <property type="protein sequence ID" value="PSS28698"/>
    <property type="gene ID" value="CEY00_Acc06296"/>
</dbReference>
<feature type="compositionally biased region" description="Polar residues" evidence="1">
    <location>
        <begin position="93"/>
        <end position="110"/>
    </location>
</feature>
<dbReference type="FunCoup" id="A0A2R6RFB8">
    <property type="interactions" value="1450"/>
</dbReference>
<evidence type="ECO:0000256" key="1">
    <source>
        <dbReference type="SAM" id="MobiDB-lite"/>
    </source>
</evidence>
<feature type="compositionally biased region" description="Gly residues" evidence="1">
    <location>
        <begin position="422"/>
        <end position="431"/>
    </location>
</feature>
<dbReference type="AlphaFoldDB" id="A0A2R6RFB8"/>
<dbReference type="OMA" id="AMHERAC"/>